<name>A0A348B0Y7_9CREN</name>
<dbReference type="SUPFAM" id="SSF53756">
    <property type="entry name" value="UDP-Glycosyltransferase/glycogen phosphorylase"/>
    <property type="match status" value="1"/>
</dbReference>
<evidence type="ECO:0000256" key="1">
    <source>
        <dbReference type="ARBA" id="ARBA00022676"/>
    </source>
</evidence>
<dbReference type="Proteomes" id="UP000276741">
    <property type="component" value="Chromosome"/>
</dbReference>
<evidence type="ECO:0000256" key="2">
    <source>
        <dbReference type="ARBA" id="ARBA00022679"/>
    </source>
</evidence>
<reference evidence="6" key="1">
    <citation type="submission" date="2018-04" db="EMBL/GenBank/DDBJ databases">
        <title>Complete genome sequence of Sulfodiicoccus acidiphilus strain HS-1.</title>
        <authorList>
            <person name="Sakai H.D."/>
            <person name="Kurosawa N."/>
        </authorList>
    </citation>
    <scope>NUCLEOTIDE SEQUENCE [LARGE SCALE GENOMIC DNA]</scope>
    <source>
        <strain evidence="6">HS-1</strain>
    </source>
</reference>
<dbReference type="InterPro" id="IPR013534">
    <property type="entry name" value="Starch_synth_cat_dom"/>
</dbReference>
<feature type="domain" description="Glycosyl transferase family 1" evidence="3">
    <location>
        <begin position="350"/>
        <end position="505"/>
    </location>
</feature>
<keyword evidence="2" id="KW-0808">Transferase</keyword>
<dbReference type="Pfam" id="PF08323">
    <property type="entry name" value="Glyco_transf_5"/>
    <property type="match status" value="1"/>
</dbReference>
<dbReference type="KEGG" id="sacd:HS1genome_0228"/>
<dbReference type="GO" id="GO:0016757">
    <property type="term" value="F:glycosyltransferase activity"/>
    <property type="evidence" value="ECO:0007669"/>
    <property type="project" value="UniProtKB-KW"/>
</dbReference>
<evidence type="ECO:0000259" key="3">
    <source>
        <dbReference type="Pfam" id="PF00534"/>
    </source>
</evidence>
<evidence type="ECO:0000313" key="5">
    <source>
        <dbReference type="EMBL" id="BBD71839.1"/>
    </source>
</evidence>
<evidence type="ECO:0000313" key="6">
    <source>
        <dbReference type="Proteomes" id="UP000276741"/>
    </source>
</evidence>
<dbReference type="PANTHER" id="PTHR45825">
    <property type="entry name" value="GRANULE-BOUND STARCH SYNTHASE 1, CHLOROPLASTIC/AMYLOPLASTIC"/>
    <property type="match status" value="1"/>
</dbReference>
<dbReference type="EMBL" id="AP018553">
    <property type="protein sequence ID" value="BBD71839.1"/>
    <property type="molecule type" value="Genomic_DNA"/>
</dbReference>
<accession>A0A348B0Y7</accession>
<evidence type="ECO:0000259" key="4">
    <source>
        <dbReference type="Pfam" id="PF08323"/>
    </source>
</evidence>
<dbReference type="AlphaFoldDB" id="A0A348B0Y7"/>
<dbReference type="InterPro" id="IPR001296">
    <property type="entry name" value="Glyco_trans_1"/>
</dbReference>
<organism evidence="5 6">
    <name type="scientific">Sulfodiicoccus acidiphilus</name>
    <dbReference type="NCBI Taxonomy" id="1670455"/>
    <lineage>
        <taxon>Archaea</taxon>
        <taxon>Thermoproteota</taxon>
        <taxon>Thermoprotei</taxon>
        <taxon>Sulfolobales</taxon>
        <taxon>Sulfolobaceae</taxon>
        <taxon>Sulfodiicoccus</taxon>
    </lineage>
</organism>
<keyword evidence="1" id="KW-0328">Glycosyltransferase</keyword>
<feature type="domain" description="Starch synthase catalytic" evidence="4">
    <location>
        <begin position="19"/>
        <end position="265"/>
    </location>
</feature>
<dbReference type="Gene3D" id="3.40.50.2000">
    <property type="entry name" value="Glycogen Phosphorylase B"/>
    <property type="match status" value="2"/>
</dbReference>
<sequence length="569" mass="63856">MVAMNRVESLWFDDQLKSVLMFSFELFKVASGGGLGTAVYGLSTALARAGVKTTVIMPSHGRHLSDPHRSSLGLREIDVKVYGVRRGENGAHYRYAIGAEAGRLDGVEVILVKGLDYETGRILDSWGVYDWSLEKSALFARVAPALVQYLLNRREIPSLIHIHDWHSVLAGTASKYELEVRRVIVPTVFTVHLLNKVGVPWHYASEEWAGLQNCPHYIWSVSKHVLKRTKEVWDELSAGFIERFGAYEADLLTSVSSNYLREVIEFVGYWAENKSCVTYDGTDWNLEEVERLAEGVGIRDRAQLRTRLLSSLPSMKVVPEDFSTGSILWQHKGALGIRDDWTYEPLAPGQLVLFTGRVVYQKGLDLLLKSFKRVVNRVPDARLVVLGIPGKEYDLLREVVNDASALPNNVRLLLSSSIDRATYKLFHYAASVFVSSSRWEPFGINVIEAMAVGTPVVGYRVGGVAETVVDLRYNADGTGLLARPESVEELADYLSSALLLSKAAEESNMETLRTQSVVSTDDVRLWLKIRQNAINRVRQNFTWDAARDRVLECYKKGAEMARYRTMASF</sequence>
<proteinExistence type="predicted"/>
<gene>
    <name evidence="5" type="ORF">HS1genome_0228</name>
</gene>
<protein>
    <submittedName>
        <fullName evidence="5">Glycogen synthase</fullName>
    </submittedName>
</protein>
<dbReference type="PANTHER" id="PTHR45825:SF11">
    <property type="entry name" value="ALPHA AMYLASE DOMAIN-CONTAINING PROTEIN"/>
    <property type="match status" value="1"/>
</dbReference>
<dbReference type="Pfam" id="PF00534">
    <property type="entry name" value="Glycos_transf_1"/>
    <property type="match status" value="1"/>
</dbReference>
<keyword evidence="6" id="KW-1185">Reference proteome</keyword>